<dbReference type="Gene3D" id="1.25.40.10">
    <property type="entry name" value="Tetratricopeptide repeat domain"/>
    <property type="match status" value="1"/>
</dbReference>
<evidence type="ECO:0000313" key="2">
    <source>
        <dbReference type="Proteomes" id="UP000663827"/>
    </source>
</evidence>
<comment type="caution">
    <text evidence="1">The sequence shown here is derived from an EMBL/GenBank/DDBJ whole genome shotgun (WGS) entry which is preliminary data.</text>
</comment>
<proteinExistence type="predicted"/>
<protein>
    <recommendedName>
        <fullName evidence="3">Kinesin light chain</fullName>
    </recommendedName>
</protein>
<gene>
    <name evidence="1" type="ORF">RDB_LOCUS121856</name>
</gene>
<dbReference type="AlphaFoldDB" id="A0A8H3HXB9"/>
<dbReference type="Proteomes" id="UP000663827">
    <property type="component" value="Unassembled WGS sequence"/>
</dbReference>
<dbReference type="EMBL" id="CAJNJQ010002813">
    <property type="protein sequence ID" value="CAE7185625.1"/>
    <property type="molecule type" value="Genomic_DNA"/>
</dbReference>
<reference evidence="1" key="1">
    <citation type="submission" date="2021-01" db="EMBL/GenBank/DDBJ databases">
        <authorList>
            <person name="Kaushik A."/>
        </authorList>
    </citation>
    <scope>NUCLEOTIDE SEQUENCE</scope>
    <source>
        <strain evidence="1">AG5</strain>
    </source>
</reference>
<dbReference type="InterPro" id="IPR011990">
    <property type="entry name" value="TPR-like_helical_dom_sf"/>
</dbReference>
<evidence type="ECO:0008006" key="3">
    <source>
        <dbReference type="Google" id="ProtNLM"/>
    </source>
</evidence>
<accession>A0A8H3HXB9</accession>
<name>A0A8H3HXB9_9AGAM</name>
<sequence length="149" mass="16333">MPELGEESKGSIMIAGVIKDTSQEDVEKLNERGCSQLMSSRSSGRLDELEKAVECLTRAVALTSKGHPDMPLRVGNLGASYTDRYRRLGELSDLEKSIECKARAVTLTSEGHPSMPLRVGNLGTSYTDRYRRLGELTDLEKPPIHASPS</sequence>
<evidence type="ECO:0000313" key="1">
    <source>
        <dbReference type="EMBL" id="CAE7185625.1"/>
    </source>
</evidence>
<organism evidence="1 2">
    <name type="scientific">Rhizoctonia solani</name>
    <dbReference type="NCBI Taxonomy" id="456999"/>
    <lineage>
        <taxon>Eukaryota</taxon>
        <taxon>Fungi</taxon>
        <taxon>Dikarya</taxon>
        <taxon>Basidiomycota</taxon>
        <taxon>Agaricomycotina</taxon>
        <taxon>Agaricomycetes</taxon>
        <taxon>Cantharellales</taxon>
        <taxon>Ceratobasidiaceae</taxon>
        <taxon>Rhizoctonia</taxon>
    </lineage>
</organism>